<comment type="caution">
    <text evidence="9">The sequence shown here is derived from an EMBL/GenBank/DDBJ whole genome shotgun (WGS) entry which is preliminary data.</text>
</comment>
<feature type="domain" description="Response regulatory" evidence="7">
    <location>
        <begin position="6"/>
        <end position="149"/>
    </location>
</feature>
<dbReference type="Gene3D" id="3.40.50.2300">
    <property type="match status" value="1"/>
</dbReference>
<evidence type="ECO:0000256" key="5">
    <source>
        <dbReference type="PROSITE-ProRule" id="PRU01091"/>
    </source>
</evidence>
<dbReference type="GO" id="GO:0005829">
    <property type="term" value="C:cytosol"/>
    <property type="evidence" value="ECO:0007669"/>
    <property type="project" value="TreeGrafter"/>
</dbReference>
<evidence type="ECO:0000259" key="7">
    <source>
        <dbReference type="PROSITE" id="PS50110"/>
    </source>
</evidence>
<dbReference type="InterPro" id="IPR039420">
    <property type="entry name" value="WalR-like"/>
</dbReference>
<dbReference type="RefSeq" id="WP_147162865.1">
    <property type="nucleotide sequence ID" value="NZ_BJZO01000017.1"/>
</dbReference>
<dbReference type="SMART" id="SM00862">
    <property type="entry name" value="Trans_reg_C"/>
    <property type="match status" value="1"/>
</dbReference>
<dbReference type="PROSITE" id="PS50110">
    <property type="entry name" value="RESPONSE_REGULATORY"/>
    <property type="match status" value="1"/>
</dbReference>
<dbReference type="GO" id="GO:0032993">
    <property type="term" value="C:protein-DNA complex"/>
    <property type="evidence" value="ECO:0007669"/>
    <property type="project" value="TreeGrafter"/>
</dbReference>
<evidence type="ECO:0000256" key="3">
    <source>
        <dbReference type="ARBA" id="ARBA00023125"/>
    </source>
</evidence>
<reference evidence="9 10" key="1">
    <citation type="submission" date="2019-07" db="EMBL/GenBank/DDBJ databases">
        <title>Whole genome shotgun sequence of Rhodospirillum oryzae NBRC 107573.</title>
        <authorList>
            <person name="Hosoyama A."/>
            <person name="Uohara A."/>
            <person name="Ohji S."/>
            <person name="Ichikawa N."/>
        </authorList>
    </citation>
    <scope>NUCLEOTIDE SEQUENCE [LARGE SCALE GENOMIC DNA]</scope>
    <source>
        <strain evidence="9 10">NBRC 107573</strain>
    </source>
</reference>
<dbReference type="InterPro" id="IPR036388">
    <property type="entry name" value="WH-like_DNA-bd_sf"/>
</dbReference>
<dbReference type="EMBL" id="BJZO01000017">
    <property type="protein sequence ID" value="GEO80815.1"/>
    <property type="molecule type" value="Genomic_DNA"/>
</dbReference>
<dbReference type="SUPFAM" id="SSF52172">
    <property type="entry name" value="CheY-like"/>
    <property type="match status" value="1"/>
</dbReference>
<proteinExistence type="predicted"/>
<evidence type="ECO:0000256" key="6">
    <source>
        <dbReference type="SAM" id="MobiDB-lite"/>
    </source>
</evidence>
<dbReference type="Proteomes" id="UP000321567">
    <property type="component" value="Unassembled WGS sequence"/>
</dbReference>
<dbReference type="OrthoDB" id="9802426at2"/>
<evidence type="ECO:0000313" key="10">
    <source>
        <dbReference type="Proteomes" id="UP000321567"/>
    </source>
</evidence>
<keyword evidence="2" id="KW-0902">Two-component regulatory system</keyword>
<dbReference type="Pfam" id="PF00486">
    <property type="entry name" value="Trans_reg_C"/>
    <property type="match status" value="1"/>
</dbReference>
<feature type="region of interest" description="Disordered" evidence="6">
    <location>
        <begin position="48"/>
        <end position="69"/>
    </location>
</feature>
<feature type="modified residue" description="4-aspartylphosphate" evidence="4">
    <location>
        <position position="82"/>
    </location>
</feature>
<sequence>MSSGKALLLIGADALLRGALAESLRAGGSFAVVHEAASAAEALLPPSDEALEAPSPDRTGPGPWPPGPWPPGFVVPDLVVIDATAPDPTGRATLAALREAGMRAPALRLVAPGTVSPDDALPADAPEEGEVMTKPVRLAELLARLAALRPCAPARTSPPLPVGAFWFHPDERMLIGRADGARIRLTDKESALLAALCRHGDTGASREALLHEVWDYGSAVDTHTLETHVYRLRRKLDPDPAQESVLLTTEGGYRLSVSPALPV</sequence>
<dbReference type="CDD" id="cd00383">
    <property type="entry name" value="trans_reg_C"/>
    <property type="match status" value="1"/>
</dbReference>
<dbReference type="InterPro" id="IPR011006">
    <property type="entry name" value="CheY-like_superfamily"/>
</dbReference>
<dbReference type="PROSITE" id="PS51755">
    <property type="entry name" value="OMPR_PHOB"/>
    <property type="match status" value="1"/>
</dbReference>
<dbReference type="GO" id="GO:0006355">
    <property type="term" value="P:regulation of DNA-templated transcription"/>
    <property type="evidence" value="ECO:0007669"/>
    <property type="project" value="InterPro"/>
</dbReference>
<keyword evidence="3 5" id="KW-0238">DNA-binding</keyword>
<keyword evidence="1 4" id="KW-0597">Phosphoprotein</keyword>
<feature type="DNA-binding region" description="OmpR/PhoB-type" evidence="5">
    <location>
        <begin position="157"/>
        <end position="257"/>
    </location>
</feature>
<dbReference type="SUPFAM" id="SSF46894">
    <property type="entry name" value="C-terminal effector domain of the bipartite response regulators"/>
    <property type="match status" value="1"/>
</dbReference>
<organism evidence="9 10">
    <name type="scientific">Pararhodospirillum oryzae</name>
    <dbReference type="NCBI Taxonomy" id="478448"/>
    <lineage>
        <taxon>Bacteria</taxon>
        <taxon>Pseudomonadati</taxon>
        <taxon>Pseudomonadota</taxon>
        <taxon>Alphaproteobacteria</taxon>
        <taxon>Rhodospirillales</taxon>
        <taxon>Rhodospirillaceae</taxon>
        <taxon>Pararhodospirillum</taxon>
    </lineage>
</organism>
<evidence type="ECO:0000256" key="4">
    <source>
        <dbReference type="PROSITE-ProRule" id="PRU00169"/>
    </source>
</evidence>
<dbReference type="InterPro" id="IPR001789">
    <property type="entry name" value="Sig_transdc_resp-reg_receiver"/>
</dbReference>
<dbReference type="PANTHER" id="PTHR48111">
    <property type="entry name" value="REGULATOR OF RPOS"/>
    <property type="match status" value="1"/>
</dbReference>
<evidence type="ECO:0000313" key="9">
    <source>
        <dbReference type="EMBL" id="GEO80815.1"/>
    </source>
</evidence>
<protein>
    <submittedName>
        <fullName evidence="9">Transcriptional regulator</fullName>
    </submittedName>
</protein>
<feature type="domain" description="OmpR/PhoB-type" evidence="8">
    <location>
        <begin position="157"/>
        <end position="257"/>
    </location>
</feature>
<dbReference type="PANTHER" id="PTHR48111:SF40">
    <property type="entry name" value="PHOSPHATE REGULON TRANSCRIPTIONAL REGULATORY PROTEIN PHOB"/>
    <property type="match status" value="1"/>
</dbReference>
<name>A0A512H5R7_9PROT</name>
<evidence type="ECO:0000259" key="8">
    <source>
        <dbReference type="PROSITE" id="PS51755"/>
    </source>
</evidence>
<dbReference type="InterPro" id="IPR016032">
    <property type="entry name" value="Sig_transdc_resp-reg_C-effctor"/>
</dbReference>
<dbReference type="AlphaFoldDB" id="A0A512H5R7"/>
<gene>
    <name evidence="9" type="ORF">ROR02_09460</name>
</gene>
<evidence type="ECO:0000256" key="2">
    <source>
        <dbReference type="ARBA" id="ARBA00023012"/>
    </source>
</evidence>
<dbReference type="GO" id="GO:0000976">
    <property type="term" value="F:transcription cis-regulatory region binding"/>
    <property type="evidence" value="ECO:0007669"/>
    <property type="project" value="TreeGrafter"/>
</dbReference>
<keyword evidence="10" id="KW-1185">Reference proteome</keyword>
<evidence type="ECO:0000256" key="1">
    <source>
        <dbReference type="ARBA" id="ARBA00022553"/>
    </source>
</evidence>
<dbReference type="InterPro" id="IPR001867">
    <property type="entry name" value="OmpR/PhoB-type_DNA-bd"/>
</dbReference>
<dbReference type="Gene3D" id="1.10.10.10">
    <property type="entry name" value="Winged helix-like DNA-binding domain superfamily/Winged helix DNA-binding domain"/>
    <property type="match status" value="1"/>
</dbReference>
<dbReference type="GO" id="GO:0000156">
    <property type="term" value="F:phosphorelay response regulator activity"/>
    <property type="evidence" value="ECO:0007669"/>
    <property type="project" value="TreeGrafter"/>
</dbReference>
<accession>A0A512H5R7</accession>